<dbReference type="AlphaFoldDB" id="A7RN98"/>
<dbReference type="eggNOG" id="KOG4219">
    <property type="taxonomic scope" value="Eukaryota"/>
</dbReference>
<keyword evidence="3 9" id="KW-1133">Transmembrane helix</keyword>
<comment type="subcellular location">
    <subcellularLocation>
        <location evidence="1">Membrane</location>
        <topology evidence="1">Multi-pass membrane protein</topology>
    </subcellularLocation>
</comment>
<dbReference type="HOGENOM" id="CLU_009579_6_0_1"/>
<evidence type="ECO:0000259" key="10">
    <source>
        <dbReference type="PROSITE" id="PS50262"/>
    </source>
</evidence>
<proteinExistence type="inferred from homology"/>
<keyword evidence="6 8" id="KW-0675">Receptor</keyword>
<keyword evidence="2 8" id="KW-0812">Transmembrane</keyword>
<feature type="domain" description="G-protein coupled receptors family 1 profile" evidence="10">
    <location>
        <begin position="13"/>
        <end position="282"/>
    </location>
</feature>
<dbReference type="FunFam" id="1.20.1070.10:FF:000291">
    <property type="entry name" value="Predicted protein"/>
    <property type="match status" value="1"/>
</dbReference>
<evidence type="ECO:0000256" key="5">
    <source>
        <dbReference type="ARBA" id="ARBA00023136"/>
    </source>
</evidence>
<dbReference type="Gene3D" id="1.20.1070.10">
    <property type="entry name" value="Rhodopsin 7-helix transmembrane proteins"/>
    <property type="match status" value="1"/>
</dbReference>
<evidence type="ECO:0000256" key="1">
    <source>
        <dbReference type="ARBA" id="ARBA00004141"/>
    </source>
</evidence>
<comment type="similarity">
    <text evidence="8">Belongs to the G-protein coupled receptor 1 family.</text>
</comment>
<dbReference type="PROSITE" id="PS50262">
    <property type="entry name" value="G_PROTEIN_RECEP_F1_2"/>
    <property type="match status" value="1"/>
</dbReference>
<keyword evidence="7 8" id="KW-0807">Transducer</keyword>
<dbReference type="SMART" id="SM01381">
    <property type="entry name" value="7TM_GPCR_Srsx"/>
    <property type="match status" value="1"/>
</dbReference>
<reference evidence="11 12" key="1">
    <citation type="journal article" date="2007" name="Science">
        <title>Sea anemone genome reveals ancestral eumetazoan gene repertoire and genomic organization.</title>
        <authorList>
            <person name="Putnam N.H."/>
            <person name="Srivastava M."/>
            <person name="Hellsten U."/>
            <person name="Dirks B."/>
            <person name="Chapman J."/>
            <person name="Salamov A."/>
            <person name="Terry A."/>
            <person name="Shapiro H."/>
            <person name="Lindquist E."/>
            <person name="Kapitonov V.V."/>
            <person name="Jurka J."/>
            <person name="Genikhovich G."/>
            <person name="Grigoriev I.V."/>
            <person name="Lucas S.M."/>
            <person name="Steele R.E."/>
            <person name="Finnerty J.R."/>
            <person name="Technau U."/>
            <person name="Martindale M.Q."/>
            <person name="Rokhsar D.S."/>
        </authorList>
    </citation>
    <scope>NUCLEOTIDE SEQUENCE [LARGE SCALE GENOMIC DNA]</scope>
    <source>
        <strain evidence="12">CH2 X CH6</strain>
    </source>
</reference>
<evidence type="ECO:0000256" key="6">
    <source>
        <dbReference type="ARBA" id="ARBA00023170"/>
    </source>
</evidence>
<feature type="transmembrane region" description="Helical" evidence="9">
    <location>
        <begin position="219"/>
        <end position="243"/>
    </location>
</feature>
<feature type="transmembrane region" description="Helical" evidence="9">
    <location>
        <begin position="6"/>
        <end position="22"/>
    </location>
</feature>
<keyword evidence="12" id="KW-1185">Reference proteome</keyword>
<evidence type="ECO:0000256" key="2">
    <source>
        <dbReference type="ARBA" id="ARBA00022692"/>
    </source>
</evidence>
<dbReference type="STRING" id="45351.A7RN98"/>
<evidence type="ECO:0000256" key="3">
    <source>
        <dbReference type="ARBA" id="ARBA00022989"/>
    </source>
</evidence>
<feature type="transmembrane region" description="Helical" evidence="9">
    <location>
        <begin position="175"/>
        <end position="198"/>
    </location>
</feature>
<dbReference type="InterPro" id="IPR000276">
    <property type="entry name" value="GPCR_Rhodpsn"/>
</dbReference>
<keyword evidence="4 8" id="KW-0297">G-protein coupled receptor</keyword>
<feature type="transmembrane region" description="Helical" evidence="9">
    <location>
        <begin position="118"/>
        <end position="139"/>
    </location>
</feature>
<gene>
    <name evidence="11" type="ORF">NEMVEDRAFT_v1g87682</name>
</gene>
<evidence type="ECO:0000256" key="8">
    <source>
        <dbReference type="RuleBase" id="RU000688"/>
    </source>
</evidence>
<dbReference type="InParanoid" id="A7RN98"/>
<dbReference type="PROSITE" id="PS00237">
    <property type="entry name" value="G_PROTEIN_RECEP_F1_1"/>
    <property type="match status" value="1"/>
</dbReference>
<evidence type="ECO:0000313" key="11">
    <source>
        <dbReference type="EMBL" id="EDO47026.1"/>
    </source>
</evidence>
<dbReference type="GO" id="GO:0004930">
    <property type="term" value="F:G protein-coupled receptor activity"/>
    <property type="evidence" value="ECO:0007669"/>
    <property type="project" value="UniProtKB-KW"/>
</dbReference>
<feature type="transmembrane region" description="Helical" evidence="9">
    <location>
        <begin position="263"/>
        <end position="285"/>
    </location>
</feature>
<sequence length="297" mass="33863">LAYLLIMVLALVGNLFVVLIVYKNKSMQTTVNYLIVNMAVSDMLQSFIAIPKRVMEIYAGSHRWLIHGVAGEFSCKSVAFLQDIGTAVSIQSLVVIAIDRFLGVMFPMRKASLMSARAHFVIITITWLIPMAFHSPYFFTFRLVDQSNKTYCIYSWDVISDGATHQLNYFLGGSIALFFLPLVMLIILYSVIIISLSRRKIPGNNSFRNRRRAAQRSRSVLRMVITVVVVFAICWLPLNVFGYLMMVKWGGVEEPPPCFLEDFGFWALFLAYSNAAINPFLYFLFSENYRKGFQAVF</sequence>
<dbReference type="EMBL" id="DS469522">
    <property type="protein sequence ID" value="EDO47026.1"/>
    <property type="molecule type" value="Genomic_DNA"/>
</dbReference>
<dbReference type="GO" id="GO:0016020">
    <property type="term" value="C:membrane"/>
    <property type="evidence" value="ECO:0007669"/>
    <property type="project" value="UniProtKB-SubCell"/>
</dbReference>
<dbReference type="Pfam" id="PF00001">
    <property type="entry name" value="7tm_1"/>
    <property type="match status" value="1"/>
</dbReference>
<dbReference type="InterPro" id="IPR017452">
    <property type="entry name" value="GPCR_Rhodpsn_7TM"/>
</dbReference>
<name>A7RN98_NEMVE</name>
<protein>
    <recommendedName>
        <fullName evidence="10">G-protein coupled receptors family 1 profile domain-containing protein</fullName>
    </recommendedName>
</protein>
<dbReference type="SUPFAM" id="SSF81321">
    <property type="entry name" value="Family A G protein-coupled receptor-like"/>
    <property type="match status" value="1"/>
</dbReference>
<organism evidence="11 12">
    <name type="scientific">Nematostella vectensis</name>
    <name type="common">Starlet sea anemone</name>
    <dbReference type="NCBI Taxonomy" id="45351"/>
    <lineage>
        <taxon>Eukaryota</taxon>
        <taxon>Metazoa</taxon>
        <taxon>Cnidaria</taxon>
        <taxon>Anthozoa</taxon>
        <taxon>Hexacorallia</taxon>
        <taxon>Actiniaria</taxon>
        <taxon>Edwardsiidae</taxon>
        <taxon>Nematostella</taxon>
    </lineage>
</organism>
<dbReference type="PANTHER" id="PTHR24243:SF208">
    <property type="entry name" value="PYROKININ-1 RECEPTOR"/>
    <property type="match status" value="1"/>
</dbReference>
<keyword evidence="5 9" id="KW-0472">Membrane</keyword>
<evidence type="ECO:0000313" key="12">
    <source>
        <dbReference type="Proteomes" id="UP000001593"/>
    </source>
</evidence>
<dbReference type="Proteomes" id="UP000001593">
    <property type="component" value="Unassembled WGS sequence"/>
</dbReference>
<evidence type="ECO:0000256" key="4">
    <source>
        <dbReference type="ARBA" id="ARBA00023040"/>
    </source>
</evidence>
<feature type="non-terminal residue" evidence="11">
    <location>
        <position position="297"/>
    </location>
</feature>
<dbReference type="OMA" id="ITITWLI"/>
<dbReference type="PhylomeDB" id="A7RN98"/>
<dbReference type="PRINTS" id="PR00237">
    <property type="entry name" value="GPCRRHODOPSN"/>
</dbReference>
<evidence type="ECO:0000256" key="9">
    <source>
        <dbReference type="SAM" id="Phobius"/>
    </source>
</evidence>
<accession>A7RN98</accession>
<feature type="non-terminal residue" evidence="11">
    <location>
        <position position="1"/>
    </location>
</feature>
<dbReference type="FunCoup" id="A7RN98">
    <property type="interactions" value="188"/>
</dbReference>
<evidence type="ECO:0000256" key="7">
    <source>
        <dbReference type="ARBA" id="ARBA00023224"/>
    </source>
</evidence>
<dbReference type="PANTHER" id="PTHR24243">
    <property type="entry name" value="G-PROTEIN COUPLED RECEPTOR"/>
    <property type="match status" value="1"/>
</dbReference>